<evidence type="ECO:0000313" key="6">
    <source>
        <dbReference type="EMBL" id="CAG9315292.1"/>
    </source>
</evidence>
<dbReference type="GO" id="GO:0016281">
    <property type="term" value="C:eukaryotic translation initiation factor 4F complex"/>
    <property type="evidence" value="ECO:0007669"/>
    <property type="project" value="TreeGrafter"/>
</dbReference>
<feature type="region of interest" description="Disordered" evidence="4">
    <location>
        <begin position="67"/>
        <end position="95"/>
    </location>
</feature>
<dbReference type="PANTHER" id="PTHR23253">
    <property type="entry name" value="EUKARYOTIC TRANSLATION INITIATION FACTOR 4 GAMMA"/>
    <property type="match status" value="1"/>
</dbReference>
<reference evidence="6" key="1">
    <citation type="submission" date="2021-09" db="EMBL/GenBank/DDBJ databases">
        <authorList>
            <consortium name="AG Swart"/>
            <person name="Singh M."/>
            <person name="Singh A."/>
            <person name="Seah K."/>
            <person name="Emmerich C."/>
        </authorList>
    </citation>
    <scope>NUCLEOTIDE SEQUENCE</scope>
    <source>
        <strain evidence="6">ATCC30299</strain>
    </source>
</reference>
<comment type="similarity">
    <text evidence="1">Belongs to the eukaryotic initiation factor 4G family.</text>
</comment>
<dbReference type="GO" id="GO:0003729">
    <property type="term" value="F:mRNA binding"/>
    <property type="evidence" value="ECO:0007669"/>
    <property type="project" value="TreeGrafter"/>
</dbReference>
<evidence type="ECO:0000256" key="3">
    <source>
        <dbReference type="ARBA" id="ARBA00022917"/>
    </source>
</evidence>
<feature type="compositionally biased region" description="Basic and acidic residues" evidence="4">
    <location>
        <begin position="1"/>
        <end position="11"/>
    </location>
</feature>
<name>A0AAU9IPZ6_9CILI</name>
<keyword evidence="7" id="KW-1185">Reference proteome</keyword>
<dbReference type="Proteomes" id="UP001162131">
    <property type="component" value="Unassembled WGS sequence"/>
</dbReference>
<dbReference type="EMBL" id="CAJZBQ010000013">
    <property type="protein sequence ID" value="CAG9315292.1"/>
    <property type="molecule type" value="Genomic_DNA"/>
</dbReference>
<feature type="compositionally biased region" description="Basic and acidic residues" evidence="4">
    <location>
        <begin position="69"/>
        <end position="95"/>
    </location>
</feature>
<dbReference type="InterPro" id="IPR003890">
    <property type="entry name" value="MIF4G-like_typ-3"/>
</dbReference>
<dbReference type="SMART" id="SM00543">
    <property type="entry name" value="MIF4G"/>
    <property type="match status" value="1"/>
</dbReference>
<accession>A0AAU9IPZ6</accession>
<dbReference type="Pfam" id="PF02854">
    <property type="entry name" value="MIF4G"/>
    <property type="match status" value="1"/>
</dbReference>
<evidence type="ECO:0000259" key="5">
    <source>
        <dbReference type="SMART" id="SM00543"/>
    </source>
</evidence>
<protein>
    <recommendedName>
        <fullName evidence="5">MIF4G domain-containing protein</fullName>
    </recommendedName>
</protein>
<keyword evidence="2" id="KW-0396">Initiation factor</keyword>
<dbReference type="Gene3D" id="1.25.40.180">
    <property type="match status" value="1"/>
</dbReference>
<keyword evidence="3" id="KW-0648">Protein biosynthesis</keyword>
<feature type="region of interest" description="Disordered" evidence="4">
    <location>
        <begin position="1"/>
        <end position="26"/>
    </location>
</feature>
<comment type="caution">
    <text evidence="6">The sequence shown here is derived from an EMBL/GenBank/DDBJ whole genome shotgun (WGS) entry which is preliminary data.</text>
</comment>
<dbReference type="SUPFAM" id="SSF48371">
    <property type="entry name" value="ARM repeat"/>
    <property type="match status" value="1"/>
</dbReference>
<evidence type="ECO:0000256" key="2">
    <source>
        <dbReference type="ARBA" id="ARBA00022540"/>
    </source>
</evidence>
<dbReference type="AlphaFoldDB" id="A0AAU9IPZ6"/>
<dbReference type="InterPro" id="IPR016024">
    <property type="entry name" value="ARM-type_fold"/>
</dbReference>
<dbReference type="PANTHER" id="PTHR23253:SF9">
    <property type="entry name" value="EUKARYOTIC TRANSLATION INITIATION FACTOR 4 GAMMA 2"/>
    <property type="match status" value="1"/>
</dbReference>
<evidence type="ECO:0000256" key="1">
    <source>
        <dbReference type="ARBA" id="ARBA00005775"/>
    </source>
</evidence>
<gene>
    <name evidence="6" type="ORF">BSTOLATCC_MIC13066</name>
</gene>
<proteinExistence type="inferred from homology"/>
<evidence type="ECO:0000256" key="4">
    <source>
        <dbReference type="SAM" id="MobiDB-lite"/>
    </source>
</evidence>
<evidence type="ECO:0000313" key="7">
    <source>
        <dbReference type="Proteomes" id="UP001162131"/>
    </source>
</evidence>
<sequence length="455" mass="52441">MSAAVVRERKSIRTYTSPPDAGQPEYRDYKIEKSILTPSLSLPYQSQPEINIVPDSKVEDSINLFISENDEKEKNPRKLSPDFRQEEIDNVNEETKFPIDIKGSLSLVEEDFPSDESTPLGAKSIFSQFSNEKSKLKYSEDEIRKAGDEDWSWVLPIEIVKILRRNCEKPQMLMAANSNYKNSWRAEEDETQKKIRQGAIETTKKVNAEKTTKEKVLCQIKIILNKMSLVNFDKLKEELFEIAKSNEEYLEPLAGAIFQKACFEKKYVGMYADLCKYLSNEYLDFQLGYKVDPPKKTQDSLFRKILLNICQESFEDMWTNNFKYKNEPVYKVKSLGCAKFIGELFKIGLIPPKIIFTCLMELISQDFKEKYKNPDINSLQLDDDKLEGAILILLAGGFAFENEKNLSRTNAVVNALSEIMTRNLTNSRNKFLILDMIELRASGWQPRPIESPIVN</sequence>
<feature type="domain" description="MIF4G" evidence="5">
    <location>
        <begin position="217"/>
        <end position="443"/>
    </location>
</feature>
<dbReference type="GO" id="GO:0003743">
    <property type="term" value="F:translation initiation factor activity"/>
    <property type="evidence" value="ECO:0007669"/>
    <property type="project" value="UniProtKB-KW"/>
</dbReference>
<organism evidence="6 7">
    <name type="scientific">Blepharisma stoltei</name>
    <dbReference type="NCBI Taxonomy" id="1481888"/>
    <lineage>
        <taxon>Eukaryota</taxon>
        <taxon>Sar</taxon>
        <taxon>Alveolata</taxon>
        <taxon>Ciliophora</taxon>
        <taxon>Postciliodesmatophora</taxon>
        <taxon>Heterotrichea</taxon>
        <taxon>Heterotrichida</taxon>
        <taxon>Blepharismidae</taxon>
        <taxon>Blepharisma</taxon>
    </lineage>
</organism>